<keyword evidence="3" id="KW-1185">Reference proteome</keyword>
<feature type="region of interest" description="Disordered" evidence="1">
    <location>
        <begin position="112"/>
        <end position="138"/>
    </location>
</feature>
<evidence type="ECO:0000313" key="2">
    <source>
        <dbReference type="EMBL" id="CAB4009393.1"/>
    </source>
</evidence>
<evidence type="ECO:0000313" key="3">
    <source>
        <dbReference type="Proteomes" id="UP001152795"/>
    </source>
</evidence>
<feature type="region of interest" description="Disordered" evidence="1">
    <location>
        <begin position="1"/>
        <end position="20"/>
    </location>
</feature>
<feature type="compositionally biased region" description="Polar residues" evidence="1">
    <location>
        <begin position="122"/>
        <end position="133"/>
    </location>
</feature>
<feature type="compositionally biased region" description="Basic and acidic residues" evidence="1">
    <location>
        <begin position="71"/>
        <end position="85"/>
    </location>
</feature>
<sequence length="384" mass="43304">QTTSTSKKGVNSKYSAVPSESPILAQTNLEVGEAMVIESSFVGADVSLELNERLHETTLSVIEEVNNDDQNVERQSDSDSIHTNEDDLSYLDSDNDEMLHLEGDVMMPDDHELEEADEPSSDLPQQSHSTSVTYGPHRKLSRGDELYAMQEESKTVQEKKFVCSLDLLLYLFQSRCQTPGCTAKPDTKYHFVGITVIVNSRCSSGHNYRFTSSHELNDIYANNLQTATSIMLSGSNFAKAEQMAKFLNLEFISSSTYYRFQRLYMIPEINEWWSSMRSEIIGQFHGKDVVVGGDGQCDSPGFNAKNLCYFMVEVESHYILDIEVLDKRHVDLKSTNMEKEAVHRSLDRLRNDLKVVELVTDASTSVKALLGMLNHQFITLKGLH</sequence>
<comment type="caution">
    <text evidence="2">The sequence shown here is derived from an EMBL/GenBank/DDBJ whole genome shotgun (WGS) entry which is preliminary data.</text>
</comment>
<protein>
    <submittedName>
        <fullName evidence="2">Uncharacterized protein</fullName>
    </submittedName>
</protein>
<dbReference type="OrthoDB" id="5984683at2759"/>
<gene>
    <name evidence="2" type="ORF">PACLA_8A034276</name>
</gene>
<evidence type="ECO:0000256" key="1">
    <source>
        <dbReference type="SAM" id="MobiDB-lite"/>
    </source>
</evidence>
<accession>A0A7D9EH65</accession>
<proteinExistence type="predicted"/>
<feature type="region of interest" description="Disordered" evidence="1">
    <location>
        <begin position="66"/>
        <end position="92"/>
    </location>
</feature>
<dbReference type="AlphaFoldDB" id="A0A7D9EH65"/>
<name>A0A7D9EH65_PARCT</name>
<dbReference type="EMBL" id="CACRXK020006435">
    <property type="protein sequence ID" value="CAB4009393.1"/>
    <property type="molecule type" value="Genomic_DNA"/>
</dbReference>
<feature type="compositionally biased region" description="Polar residues" evidence="1">
    <location>
        <begin position="1"/>
        <end position="14"/>
    </location>
</feature>
<dbReference type="PANTHER" id="PTHR31751:SF7">
    <property type="entry name" value="THAP-TYPE DOMAIN-CONTAINING PROTEIN"/>
    <property type="match status" value="1"/>
</dbReference>
<organism evidence="2 3">
    <name type="scientific">Paramuricea clavata</name>
    <name type="common">Red gorgonian</name>
    <name type="synonym">Violescent sea-whip</name>
    <dbReference type="NCBI Taxonomy" id="317549"/>
    <lineage>
        <taxon>Eukaryota</taxon>
        <taxon>Metazoa</taxon>
        <taxon>Cnidaria</taxon>
        <taxon>Anthozoa</taxon>
        <taxon>Octocorallia</taxon>
        <taxon>Malacalcyonacea</taxon>
        <taxon>Plexauridae</taxon>
        <taxon>Paramuricea</taxon>
    </lineage>
</organism>
<dbReference type="Proteomes" id="UP001152795">
    <property type="component" value="Unassembled WGS sequence"/>
</dbReference>
<reference evidence="2" key="1">
    <citation type="submission" date="2020-04" db="EMBL/GenBank/DDBJ databases">
        <authorList>
            <person name="Alioto T."/>
            <person name="Alioto T."/>
            <person name="Gomez Garrido J."/>
        </authorList>
    </citation>
    <scope>NUCLEOTIDE SEQUENCE</scope>
    <source>
        <strain evidence="2">A484AB</strain>
    </source>
</reference>
<feature type="non-terminal residue" evidence="2">
    <location>
        <position position="1"/>
    </location>
</feature>
<dbReference type="PANTHER" id="PTHR31751">
    <property type="entry name" value="SI:CH211-108C17.2-RELATED-RELATED"/>
    <property type="match status" value="1"/>
</dbReference>